<dbReference type="InterPro" id="IPR011009">
    <property type="entry name" value="Kinase-like_dom_sf"/>
</dbReference>
<dbReference type="Proteomes" id="UP001054902">
    <property type="component" value="Unassembled WGS sequence"/>
</dbReference>
<protein>
    <recommendedName>
        <fullName evidence="1">Protein kinase domain-containing protein</fullName>
    </recommendedName>
</protein>
<dbReference type="Gene3D" id="3.30.200.20">
    <property type="entry name" value="Phosphorylase Kinase, domain 1"/>
    <property type="match status" value="1"/>
</dbReference>
<gene>
    <name evidence="2" type="ORF">CTEN210_17461</name>
</gene>
<name>A0AAD3DDI1_9STRA</name>
<dbReference type="GO" id="GO:0004672">
    <property type="term" value="F:protein kinase activity"/>
    <property type="evidence" value="ECO:0007669"/>
    <property type="project" value="InterPro"/>
</dbReference>
<dbReference type="Gene3D" id="1.10.510.10">
    <property type="entry name" value="Transferase(Phosphotransferase) domain 1"/>
    <property type="match status" value="1"/>
</dbReference>
<dbReference type="EMBL" id="BLLK01000069">
    <property type="protein sequence ID" value="GFH60985.1"/>
    <property type="molecule type" value="Genomic_DNA"/>
</dbReference>
<reference evidence="2 3" key="1">
    <citation type="journal article" date="2021" name="Sci. Rep.">
        <title>The genome of the diatom Chaetoceros tenuissimus carries an ancient integrated fragment of an extant virus.</title>
        <authorList>
            <person name="Hongo Y."/>
            <person name="Kimura K."/>
            <person name="Takaki Y."/>
            <person name="Yoshida Y."/>
            <person name="Baba S."/>
            <person name="Kobayashi G."/>
            <person name="Nagasaki K."/>
            <person name="Hano T."/>
            <person name="Tomaru Y."/>
        </authorList>
    </citation>
    <scope>NUCLEOTIDE SEQUENCE [LARGE SCALE GENOMIC DNA]</scope>
    <source>
        <strain evidence="2 3">NIES-3715</strain>
    </source>
</reference>
<evidence type="ECO:0000259" key="1">
    <source>
        <dbReference type="PROSITE" id="PS50011"/>
    </source>
</evidence>
<dbReference type="Pfam" id="PF00069">
    <property type="entry name" value="Pkinase"/>
    <property type="match status" value="1"/>
</dbReference>
<dbReference type="PROSITE" id="PS50011">
    <property type="entry name" value="PROTEIN_KINASE_DOM"/>
    <property type="match status" value="1"/>
</dbReference>
<dbReference type="InterPro" id="IPR050167">
    <property type="entry name" value="Ser_Thr_protein_kinase"/>
</dbReference>
<proteinExistence type="predicted"/>
<organism evidence="2 3">
    <name type="scientific">Chaetoceros tenuissimus</name>
    <dbReference type="NCBI Taxonomy" id="426638"/>
    <lineage>
        <taxon>Eukaryota</taxon>
        <taxon>Sar</taxon>
        <taxon>Stramenopiles</taxon>
        <taxon>Ochrophyta</taxon>
        <taxon>Bacillariophyta</taxon>
        <taxon>Coscinodiscophyceae</taxon>
        <taxon>Chaetocerotophycidae</taxon>
        <taxon>Chaetocerotales</taxon>
        <taxon>Chaetocerotaceae</taxon>
        <taxon>Chaetoceros</taxon>
    </lineage>
</organism>
<evidence type="ECO:0000313" key="3">
    <source>
        <dbReference type="Proteomes" id="UP001054902"/>
    </source>
</evidence>
<dbReference type="AlphaFoldDB" id="A0AAD3DDI1"/>
<dbReference type="PANTHER" id="PTHR23257:SF958">
    <property type="entry name" value="SERINE_THREONINE-PROTEIN KINASE WNK4"/>
    <property type="match status" value="1"/>
</dbReference>
<dbReference type="SMART" id="SM00220">
    <property type="entry name" value="S_TKc"/>
    <property type="match status" value="1"/>
</dbReference>
<sequence length="375" mass="42962">MNSILADGTIDEQNLEEQCLRRIRKISFDSSVISEGETILDRESSSKRILAQDVEEGLRIGRGAYNDVVAVRRLSNSGSNRSLKSTAASSINSEDFTSPVSRSYYYAMKKLRSDIQETKKMNSAVVDLAVEAQYLQSLSHPHIVNLEGLGDRPGSKDFFLILERLECTLSQQIVAWKNKLRLFHHGYIRPKNLTKEEYLNICFNQRLSFANDISSALSYLHSKNLMFRDLKPDNIGFSHDNIIKLFDFGFARELKQSERLKTDMYLISFAGSRRYMSSEVLSCKPHGLPADVFGFTLVAWEMIHLEKPFKSLNVCNVQKHQRQVLLWKKRPKIADNVPKPIADSLRSGWSHNPADRPRMCEMNSFLTKYVRENGQ</sequence>
<feature type="domain" description="Protein kinase" evidence="1">
    <location>
        <begin position="54"/>
        <end position="366"/>
    </location>
</feature>
<dbReference type="PANTHER" id="PTHR23257">
    <property type="entry name" value="SERINE-THREONINE PROTEIN KINASE"/>
    <property type="match status" value="1"/>
</dbReference>
<dbReference type="GO" id="GO:0005524">
    <property type="term" value="F:ATP binding"/>
    <property type="evidence" value="ECO:0007669"/>
    <property type="project" value="InterPro"/>
</dbReference>
<evidence type="ECO:0000313" key="2">
    <source>
        <dbReference type="EMBL" id="GFH60985.1"/>
    </source>
</evidence>
<accession>A0AAD3DDI1</accession>
<dbReference type="GO" id="GO:0007165">
    <property type="term" value="P:signal transduction"/>
    <property type="evidence" value="ECO:0007669"/>
    <property type="project" value="TreeGrafter"/>
</dbReference>
<keyword evidence="3" id="KW-1185">Reference proteome</keyword>
<dbReference type="GO" id="GO:0005737">
    <property type="term" value="C:cytoplasm"/>
    <property type="evidence" value="ECO:0007669"/>
    <property type="project" value="TreeGrafter"/>
</dbReference>
<comment type="caution">
    <text evidence="2">The sequence shown here is derived from an EMBL/GenBank/DDBJ whole genome shotgun (WGS) entry which is preliminary data.</text>
</comment>
<dbReference type="SUPFAM" id="SSF56112">
    <property type="entry name" value="Protein kinase-like (PK-like)"/>
    <property type="match status" value="1"/>
</dbReference>
<dbReference type="InterPro" id="IPR000719">
    <property type="entry name" value="Prot_kinase_dom"/>
</dbReference>